<evidence type="ECO:0000256" key="1">
    <source>
        <dbReference type="SAM" id="MobiDB-lite"/>
    </source>
</evidence>
<feature type="domain" description="PH" evidence="2">
    <location>
        <begin position="75"/>
        <end position="184"/>
    </location>
</feature>
<reference evidence="3" key="1">
    <citation type="submission" date="2021-01" db="EMBL/GenBank/DDBJ databases">
        <authorList>
            <person name="Corre E."/>
            <person name="Pelletier E."/>
            <person name="Niang G."/>
            <person name="Scheremetjew M."/>
            <person name="Finn R."/>
            <person name="Kale V."/>
            <person name="Holt S."/>
            <person name="Cochrane G."/>
            <person name="Meng A."/>
            <person name="Brown T."/>
            <person name="Cohen L."/>
        </authorList>
    </citation>
    <scope>NUCLEOTIDE SEQUENCE</scope>
    <source>
        <strain evidence="3">GSBS06</strain>
    </source>
</reference>
<sequence length="251" mass="28945">MENKPNQIEIKCDTTDRLDEWFTTLKRKRSQPASRAMADFRTHVDSKKDKRHSNREKNNSFGHNSNMNMVVEIKEDSVHGYLWLKVGKYAPVYNKRYCVIIDRSLFYASNREDAIEKKKFRGPVDLRELACVKASGSVGSKGSDKNSKYVMLLKCTKGNRICSISVPTASEFSKWLQVFTDMCERNQRKYRDFDEGVNAKVNESQSDSIFFDSENRTDEVVPERDAQVQSFIHLAIIYDILISQSVAVNNT</sequence>
<protein>
    <recommendedName>
        <fullName evidence="2">PH domain-containing protein</fullName>
    </recommendedName>
</protein>
<evidence type="ECO:0000259" key="2">
    <source>
        <dbReference type="PROSITE" id="PS50003"/>
    </source>
</evidence>
<dbReference type="AlphaFoldDB" id="A0A7S3LIW1"/>
<evidence type="ECO:0000313" key="3">
    <source>
        <dbReference type="EMBL" id="CAE0432079.1"/>
    </source>
</evidence>
<organism evidence="3">
    <name type="scientific">Aplanochytrium stocchinoi</name>
    <dbReference type="NCBI Taxonomy" id="215587"/>
    <lineage>
        <taxon>Eukaryota</taxon>
        <taxon>Sar</taxon>
        <taxon>Stramenopiles</taxon>
        <taxon>Bigyra</taxon>
        <taxon>Labyrinthulomycetes</taxon>
        <taxon>Thraustochytrida</taxon>
        <taxon>Thraustochytriidae</taxon>
        <taxon>Aplanochytrium</taxon>
    </lineage>
</organism>
<dbReference type="Pfam" id="PF00169">
    <property type="entry name" value="PH"/>
    <property type="match status" value="1"/>
</dbReference>
<dbReference type="SMART" id="SM00233">
    <property type="entry name" value="PH"/>
    <property type="match status" value="1"/>
</dbReference>
<dbReference type="SUPFAM" id="SSF50729">
    <property type="entry name" value="PH domain-like"/>
    <property type="match status" value="1"/>
</dbReference>
<accession>A0A7S3LIW1</accession>
<gene>
    <name evidence="3" type="ORF">ASTO00021_LOCUS2409</name>
</gene>
<proteinExistence type="predicted"/>
<dbReference type="EMBL" id="HBIN01003493">
    <property type="protein sequence ID" value="CAE0432079.1"/>
    <property type="molecule type" value="Transcribed_RNA"/>
</dbReference>
<dbReference type="InterPro" id="IPR001849">
    <property type="entry name" value="PH_domain"/>
</dbReference>
<name>A0A7S3LIW1_9STRA</name>
<dbReference type="InterPro" id="IPR011993">
    <property type="entry name" value="PH-like_dom_sf"/>
</dbReference>
<feature type="compositionally biased region" description="Basic and acidic residues" evidence="1">
    <location>
        <begin position="38"/>
        <end position="48"/>
    </location>
</feature>
<feature type="region of interest" description="Disordered" evidence="1">
    <location>
        <begin position="27"/>
        <end position="63"/>
    </location>
</feature>
<dbReference type="Gene3D" id="2.30.29.30">
    <property type="entry name" value="Pleckstrin-homology domain (PH domain)/Phosphotyrosine-binding domain (PTB)"/>
    <property type="match status" value="1"/>
</dbReference>
<dbReference type="PROSITE" id="PS50003">
    <property type="entry name" value="PH_DOMAIN"/>
    <property type="match status" value="1"/>
</dbReference>
<dbReference type="CDD" id="cd00821">
    <property type="entry name" value="PH"/>
    <property type="match status" value="1"/>
</dbReference>